<reference evidence="3" key="1">
    <citation type="submission" date="2015-03" db="EMBL/GenBank/DDBJ databases">
        <title>Characterization of two novel Thaumarchaeota isolated from the Northern Adriatic Sea.</title>
        <authorList>
            <person name="Bayer B."/>
            <person name="Vojvoda J."/>
            <person name="Offre P."/>
            <person name="Srivastava A."/>
            <person name="Elisabeth N."/>
            <person name="Garcia J.A.L."/>
            <person name="Schleper C."/>
            <person name="Herndl G.J."/>
        </authorList>
    </citation>
    <scope>NUCLEOTIDE SEQUENCE [LARGE SCALE GENOMIC DNA]</scope>
    <source>
        <strain evidence="3">NF5</strain>
    </source>
</reference>
<name>A0A0D5C0Y2_9ARCH</name>
<dbReference type="RefSeq" id="WP_048115435.1">
    <property type="nucleotide sequence ID" value="NZ_CP011070.1"/>
</dbReference>
<keyword evidence="1" id="KW-1133">Transmembrane helix</keyword>
<dbReference type="Proteomes" id="UP000032408">
    <property type="component" value="Chromosome"/>
</dbReference>
<keyword evidence="3" id="KW-1185">Reference proteome</keyword>
<accession>A0A0D5C0Y2</accession>
<evidence type="ECO:0000313" key="2">
    <source>
        <dbReference type="EMBL" id="AJW70233.1"/>
    </source>
</evidence>
<keyword evidence="1" id="KW-0472">Membrane</keyword>
<sequence length="100" mass="10688">MSAVNNKSDKKSGRANTMIVAGVIALGAGLLFAYLMFYTSPEHNMEMVKVIAVTENGCIGETMDGFAVNIGDCNAEPGKYVQALVDQKTKERAALMNPTN</sequence>
<feature type="transmembrane region" description="Helical" evidence="1">
    <location>
        <begin position="15"/>
        <end position="37"/>
    </location>
</feature>
<dbReference type="AlphaFoldDB" id="A0A0D5C0Y2"/>
<protein>
    <submittedName>
        <fullName evidence="2">Uncharacterized protein</fullName>
    </submittedName>
</protein>
<reference evidence="2 3" key="2">
    <citation type="journal article" date="2016" name="ISME J.">
        <title>Physiological and genomic characterization of two novel marine thaumarchaeal strains indicates niche differentiation.</title>
        <authorList>
            <person name="Bayer B."/>
            <person name="Vojvoda J."/>
            <person name="Offre P."/>
            <person name="Alves R.J."/>
            <person name="Elisabeth N.H."/>
            <person name="Garcia J.A."/>
            <person name="Volland J.M."/>
            <person name="Srivastava A."/>
            <person name="Schleper C."/>
            <person name="Herndl G.J."/>
        </authorList>
    </citation>
    <scope>NUCLEOTIDE SEQUENCE [LARGE SCALE GENOMIC DNA]</scope>
    <source>
        <strain evidence="2 3">NF5</strain>
    </source>
</reference>
<dbReference type="HOGENOM" id="CLU_2299215_0_0_2"/>
<evidence type="ECO:0000256" key="1">
    <source>
        <dbReference type="SAM" id="Phobius"/>
    </source>
</evidence>
<keyword evidence="1" id="KW-0812">Transmembrane</keyword>
<evidence type="ECO:0000313" key="3">
    <source>
        <dbReference type="Proteomes" id="UP000032408"/>
    </source>
</evidence>
<dbReference type="GeneID" id="24819780"/>
<organism evidence="2 3">
    <name type="scientific">Nitrosopumilus adriaticus</name>
    <dbReference type="NCBI Taxonomy" id="1580092"/>
    <lineage>
        <taxon>Archaea</taxon>
        <taxon>Nitrososphaerota</taxon>
        <taxon>Nitrososphaeria</taxon>
        <taxon>Nitrosopumilales</taxon>
        <taxon>Nitrosopumilaceae</taxon>
        <taxon>Nitrosopumilus</taxon>
    </lineage>
</organism>
<dbReference type="KEGG" id="nin:NADRNF5_0537"/>
<gene>
    <name evidence="2" type="ORF">NADRNF5_0537</name>
</gene>
<proteinExistence type="predicted"/>
<dbReference type="EMBL" id="CP011070">
    <property type="protein sequence ID" value="AJW70233.1"/>
    <property type="molecule type" value="Genomic_DNA"/>
</dbReference>